<gene>
    <name evidence="3" type="ORF">GCM10017586_16940</name>
</gene>
<feature type="transmembrane region" description="Helical" evidence="2">
    <location>
        <begin position="66"/>
        <end position="89"/>
    </location>
</feature>
<comment type="caution">
    <text evidence="3">The sequence shown here is derived from an EMBL/GenBank/DDBJ whole genome shotgun (WGS) entry which is preliminary data.</text>
</comment>
<evidence type="ECO:0000256" key="1">
    <source>
        <dbReference type="SAM" id="MobiDB-lite"/>
    </source>
</evidence>
<dbReference type="Proteomes" id="UP001142317">
    <property type="component" value="Unassembled WGS sequence"/>
</dbReference>
<organism evidence="3 4">
    <name type="scientific">Microbacterium imperiale</name>
    <dbReference type="NCBI Taxonomy" id="33884"/>
    <lineage>
        <taxon>Bacteria</taxon>
        <taxon>Bacillati</taxon>
        <taxon>Actinomycetota</taxon>
        <taxon>Actinomycetes</taxon>
        <taxon>Micrococcales</taxon>
        <taxon>Microbacteriaceae</taxon>
        <taxon>Microbacterium</taxon>
    </lineage>
</organism>
<keyword evidence="2" id="KW-0812">Transmembrane</keyword>
<keyword evidence="2" id="KW-1133">Transmembrane helix</keyword>
<sequence>MSIHEKVSRRVRRWDADVVVDPAITRAQWRAVRRRVQGPVAVGLVLGVALAVAVVLPFGWGWEERVLRVVAFAGVVAVALILAFVAVAVTHARSSLPQRHPSLFTSRRATTAEGESGCEVGGTRPA</sequence>
<protein>
    <submittedName>
        <fullName evidence="3">Uncharacterized protein</fullName>
    </submittedName>
</protein>
<reference evidence="3" key="2">
    <citation type="submission" date="2023-01" db="EMBL/GenBank/DDBJ databases">
        <authorList>
            <person name="Sun Q."/>
            <person name="Evtushenko L."/>
        </authorList>
    </citation>
    <scope>NUCLEOTIDE SEQUENCE</scope>
    <source>
        <strain evidence="3">VKM Ac-1447</strain>
    </source>
</reference>
<dbReference type="RefSeq" id="WP_210006306.1">
    <property type="nucleotide sequence ID" value="NZ_BSEO01000010.1"/>
</dbReference>
<feature type="transmembrane region" description="Helical" evidence="2">
    <location>
        <begin position="40"/>
        <end position="60"/>
    </location>
</feature>
<dbReference type="AlphaFoldDB" id="A0A9W6M3I5"/>
<evidence type="ECO:0000313" key="3">
    <source>
        <dbReference type="EMBL" id="GLJ80011.1"/>
    </source>
</evidence>
<name>A0A9W6M3I5_9MICO</name>
<evidence type="ECO:0000256" key="2">
    <source>
        <dbReference type="SAM" id="Phobius"/>
    </source>
</evidence>
<reference evidence="3" key="1">
    <citation type="journal article" date="2014" name="Int. J. Syst. Evol. Microbiol.">
        <title>Complete genome sequence of Corynebacterium casei LMG S-19264T (=DSM 44701T), isolated from a smear-ripened cheese.</title>
        <authorList>
            <consortium name="US DOE Joint Genome Institute (JGI-PGF)"/>
            <person name="Walter F."/>
            <person name="Albersmeier A."/>
            <person name="Kalinowski J."/>
            <person name="Ruckert C."/>
        </authorList>
    </citation>
    <scope>NUCLEOTIDE SEQUENCE</scope>
    <source>
        <strain evidence="3">VKM Ac-1447</strain>
    </source>
</reference>
<keyword evidence="4" id="KW-1185">Reference proteome</keyword>
<dbReference type="EMBL" id="BSEO01000010">
    <property type="protein sequence ID" value="GLJ80011.1"/>
    <property type="molecule type" value="Genomic_DNA"/>
</dbReference>
<proteinExistence type="predicted"/>
<feature type="region of interest" description="Disordered" evidence="1">
    <location>
        <begin position="107"/>
        <end position="126"/>
    </location>
</feature>
<accession>A0A9W6M3I5</accession>
<keyword evidence="2" id="KW-0472">Membrane</keyword>
<evidence type="ECO:0000313" key="4">
    <source>
        <dbReference type="Proteomes" id="UP001142317"/>
    </source>
</evidence>